<keyword evidence="4" id="KW-1185">Reference proteome</keyword>
<dbReference type="Proteomes" id="UP000197290">
    <property type="component" value="Unassembled WGS sequence"/>
</dbReference>
<organism evidence="3 4">
    <name type="scientific">Sphingomonas dokdonensis</name>
    <dbReference type="NCBI Taxonomy" id="344880"/>
    <lineage>
        <taxon>Bacteria</taxon>
        <taxon>Pseudomonadati</taxon>
        <taxon>Pseudomonadota</taxon>
        <taxon>Alphaproteobacteria</taxon>
        <taxon>Sphingomonadales</taxon>
        <taxon>Sphingomonadaceae</taxon>
        <taxon>Sphingomonas</taxon>
    </lineage>
</organism>
<comment type="caution">
    <text evidence="3">The sequence shown here is derived from an EMBL/GenBank/DDBJ whole genome shotgun (WGS) entry which is preliminary data.</text>
</comment>
<dbReference type="SUPFAM" id="SSF141371">
    <property type="entry name" value="PilZ domain-like"/>
    <property type="match status" value="1"/>
</dbReference>
<feature type="region of interest" description="Disordered" evidence="1">
    <location>
        <begin position="1"/>
        <end position="23"/>
    </location>
</feature>
<dbReference type="RefSeq" id="WP_088367689.1">
    <property type="nucleotide sequence ID" value="NZ_NBBI01000004.1"/>
</dbReference>
<protein>
    <submittedName>
        <fullName evidence="3">PilZ domain protein</fullName>
    </submittedName>
</protein>
<gene>
    <name evidence="3" type="ORF">SPDO_23680</name>
</gene>
<dbReference type="AlphaFoldDB" id="A0A245ZI32"/>
<dbReference type="InterPro" id="IPR009875">
    <property type="entry name" value="PilZ_domain"/>
</dbReference>
<dbReference type="EMBL" id="NBBI01000004">
    <property type="protein sequence ID" value="OWK29383.1"/>
    <property type="molecule type" value="Genomic_DNA"/>
</dbReference>
<dbReference type="OrthoDB" id="7472067at2"/>
<proteinExistence type="predicted"/>
<evidence type="ECO:0000313" key="3">
    <source>
        <dbReference type="EMBL" id="OWK29383.1"/>
    </source>
</evidence>
<sequence length="139" mass="14559">MSEADRSDEPAGVEAAPPDRAPRHSVFLSATVEHFGKRQPSTHRVRDLSVGGVRIDHAEGFVVGATVLVTVGALESVAATIVWVKDGAAGLKFAQQIDPQAARARAAVAPAPFRGQSRGVTAPAPTAGWMPNLGSPYRR</sequence>
<name>A0A245ZI32_9SPHN</name>
<feature type="region of interest" description="Disordered" evidence="1">
    <location>
        <begin position="116"/>
        <end position="139"/>
    </location>
</feature>
<dbReference type="Pfam" id="PF07238">
    <property type="entry name" value="PilZ"/>
    <property type="match status" value="1"/>
</dbReference>
<feature type="domain" description="PilZ" evidence="2">
    <location>
        <begin position="20"/>
        <end position="102"/>
    </location>
</feature>
<evidence type="ECO:0000256" key="1">
    <source>
        <dbReference type="SAM" id="MobiDB-lite"/>
    </source>
</evidence>
<accession>A0A245ZI32</accession>
<evidence type="ECO:0000313" key="4">
    <source>
        <dbReference type="Proteomes" id="UP000197290"/>
    </source>
</evidence>
<reference evidence="3 4" key="1">
    <citation type="submission" date="2017-03" db="EMBL/GenBank/DDBJ databases">
        <title>Genome sequence of Sphingomonas dokdonensis DSM 21029.</title>
        <authorList>
            <person name="Poehlein A."/>
            <person name="Wuebbeler J.H."/>
            <person name="Steinbuechel A."/>
            <person name="Daniel R."/>
        </authorList>
    </citation>
    <scope>NUCLEOTIDE SEQUENCE [LARGE SCALE GENOMIC DNA]</scope>
    <source>
        <strain evidence="3 4">DSM 21029</strain>
    </source>
</reference>
<evidence type="ECO:0000259" key="2">
    <source>
        <dbReference type="Pfam" id="PF07238"/>
    </source>
</evidence>
<dbReference type="GO" id="GO:0035438">
    <property type="term" value="F:cyclic-di-GMP binding"/>
    <property type="evidence" value="ECO:0007669"/>
    <property type="project" value="InterPro"/>
</dbReference>